<dbReference type="InterPro" id="IPR051165">
    <property type="entry name" value="Multifunctional_ANK_Repeat"/>
</dbReference>
<feature type="region of interest" description="Disordered" evidence="4">
    <location>
        <begin position="349"/>
        <end position="369"/>
    </location>
</feature>
<dbReference type="PANTHER" id="PTHR24123">
    <property type="entry name" value="ANKYRIN REPEAT-CONTAINING"/>
    <property type="match status" value="1"/>
</dbReference>
<evidence type="ECO:0000256" key="1">
    <source>
        <dbReference type="ARBA" id="ARBA00022737"/>
    </source>
</evidence>
<dbReference type="OrthoDB" id="539213at2759"/>
<dbReference type="SUPFAM" id="SSF48403">
    <property type="entry name" value="Ankyrin repeat"/>
    <property type="match status" value="1"/>
</dbReference>
<dbReference type="AlphaFoldDB" id="D7G0H8"/>
<dbReference type="InterPro" id="IPR036770">
    <property type="entry name" value="Ankyrin_rpt-contain_sf"/>
</dbReference>
<dbReference type="EMBL" id="FN648601">
    <property type="protein sequence ID" value="CBJ33007.1"/>
    <property type="molecule type" value="Genomic_DNA"/>
</dbReference>
<feature type="region of interest" description="Disordered" evidence="4">
    <location>
        <begin position="38"/>
        <end position="66"/>
    </location>
</feature>
<dbReference type="InParanoid" id="D7G0H8"/>
<sequence>MNPRELVNRREEQGFTALHIAVMMGAADCARKLLDAGADPKASTPEGATPITMAAQGTGQPGAPELQEGGAAKCVQFLLDAGADQTERDKVVGTVPLHTAVYSGRLEVFNTLLAGPGGEVAVNTKDSQGATPLHSACRAKGAAGPVAAMALLEEGCPVAVDVSVRDDSGRTPLFDAAHHGHAEVVKLLLAAGSDPSLQDSSGLSPLSATAWLGKEACLDAILGTERGLATLELTNNLGATPLIFACQENNKDIAKKLIAAGASLDAKDLTGQTPYIIAKAQKASACLKLLTEEHGRPSQEEESFNFDGLSMVTNLGGGTLMGMRDGGVNMSTTQETTPDGTVEVSMTMKTTESGTGTAAAAAPAPAPES</sequence>
<evidence type="ECO:0000313" key="6">
    <source>
        <dbReference type="Proteomes" id="UP000002630"/>
    </source>
</evidence>
<keyword evidence="1" id="KW-0677">Repeat</keyword>
<dbReference type="PROSITE" id="PS50088">
    <property type="entry name" value="ANK_REPEAT"/>
    <property type="match status" value="3"/>
</dbReference>
<accession>D7G0H8</accession>
<name>D7G0H8_ECTSI</name>
<feature type="repeat" description="ANK" evidence="3">
    <location>
        <begin position="13"/>
        <end position="45"/>
    </location>
</feature>
<dbReference type="Pfam" id="PF13857">
    <property type="entry name" value="Ank_5"/>
    <property type="match status" value="1"/>
</dbReference>
<dbReference type="PROSITE" id="PS50297">
    <property type="entry name" value="ANK_REP_REGION"/>
    <property type="match status" value="3"/>
</dbReference>
<evidence type="ECO:0000256" key="4">
    <source>
        <dbReference type="SAM" id="MobiDB-lite"/>
    </source>
</evidence>
<dbReference type="STRING" id="2880.D7G0H8"/>
<evidence type="ECO:0000256" key="3">
    <source>
        <dbReference type="PROSITE-ProRule" id="PRU00023"/>
    </source>
</evidence>
<dbReference type="EMBL" id="FN649733">
    <property type="protein sequence ID" value="CBJ33007.1"/>
    <property type="molecule type" value="Genomic_DNA"/>
</dbReference>
<keyword evidence="6" id="KW-1185">Reference proteome</keyword>
<protein>
    <submittedName>
        <fullName evidence="5">Uncharacterized protein</fullName>
    </submittedName>
</protein>
<dbReference type="InterPro" id="IPR002110">
    <property type="entry name" value="Ankyrin_rpt"/>
</dbReference>
<dbReference type="Gene3D" id="1.25.40.20">
    <property type="entry name" value="Ankyrin repeat-containing domain"/>
    <property type="match status" value="3"/>
</dbReference>
<proteinExistence type="predicted"/>
<evidence type="ECO:0000313" key="5">
    <source>
        <dbReference type="EMBL" id="CBJ33007.1"/>
    </source>
</evidence>
<gene>
    <name evidence="5" type="ORF">Esi_0403_0003</name>
</gene>
<dbReference type="Proteomes" id="UP000002630">
    <property type="component" value="Linkage Group LG08"/>
</dbReference>
<dbReference type="Pfam" id="PF12796">
    <property type="entry name" value="Ank_2"/>
    <property type="match status" value="2"/>
</dbReference>
<reference evidence="5 6" key="1">
    <citation type="journal article" date="2010" name="Nature">
        <title>The Ectocarpus genome and the independent evolution of multicellularity in brown algae.</title>
        <authorList>
            <person name="Cock J.M."/>
            <person name="Sterck L."/>
            <person name="Rouze P."/>
            <person name="Scornet D."/>
            <person name="Allen A.E."/>
            <person name="Amoutzias G."/>
            <person name="Anthouard V."/>
            <person name="Artiguenave F."/>
            <person name="Aury J.M."/>
            <person name="Badger J.H."/>
            <person name="Beszteri B."/>
            <person name="Billiau K."/>
            <person name="Bonnet E."/>
            <person name="Bothwell J.H."/>
            <person name="Bowler C."/>
            <person name="Boyen C."/>
            <person name="Brownlee C."/>
            <person name="Carrano C.J."/>
            <person name="Charrier B."/>
            <person name="Cho G.Y."/>
            <person name="Coelho S.M."/>
            <person name="Collen J."/>
            <person name="Corre E."/>
            <person name="Da Silva C."/>
            <person name="Delage L."/>
            <person name="Delaroque N."/>
            <person name="Dittami S.M."/>
            <person name="Doulbeau S."/>
            <person name="Elias M."/>
            <person name="Farnham G."/>
            <person name="Gachon C.M."/>
            <person name="Gschloessl B."/>
            <person name="Heesch S."/>
            <person name="Jabbari K."/>
            <person name="Jubin C."/>
            <person name="Kawai H."/>
            <person name="Kimura K."/>
            <person name="Kloareg B."/>
            <person name="Kupper F.C."/>
            <person name="Lang D."/>
            <person name="Le Bail A."/>
            <person name="Leblanc C."/>
            <person name="Lerouge P."/>
            <person name="Lohr M."/>
            <person name="Lopez P.J."/>
            <person name="Martens C."/>
            <person name="Maumus F."/>
            <person name="Michel G."/>
            <person name="Miranda-Saavedra D."/>
            <person name="Morales J."/>
            <person name="Moreau H."/>
            <person name="Motomura T."/>
            <person name="Nagasato C."/>
            <person name="Napoli C.A."/>
            <person name="Nelson D.R."/>
            <person name="Nyvall-Collen P."/>
            <person name="Peters A.F."/>
            <person name="Pommier C."/>
            <person name="Potin P."/>
            <person name="Poulain J."/>
            <person name="Quesneville H."/>
            <person name="Read B."/>
            <person name="Rensing S.A."/>
            <person name="Ritter A."/>
            <person name="Rousvoal S."/>
            <person name="Samanta M."/>
            <person name="Samson G."/>
            <person name="Schroeder D.C."/>
            <person name="Segurens B."/>
            <person name="Strittmatter M."/>
            <person name="Tonon T."/>
            <person name="Tregear J.W."/>
            <person name="Valentin K."/>
            <person name="von Dassow P."/>
            <person name="Yamagishi T."/>
            <person name="Van de Peer Y."/>
            <person name="Wincker P."/>
        </authorList>
    </citation>
    <scope>NUCLEOTIDE SEQUENCE [LARGE SCALE GENOMIC DNA]</scope>
    <source>
        <strain evidence="6">Ec32 / CCAP1310/4</strain>
    </source>
</reference>
<keyword evidence="2 3" id="KW-0040">ANK repeat</keyword>
<dbReference type="eggNOG" id="KOG4177">
    <property type="taxonomic scope" value="Eukaryota"/>
</dbReference>
<feature type="repeat" description="ANK" evidence="3">
    <location>
        <begin position="237"/>
        <end position="269"/>
    </location>
</feature>
<dbReference type="SMART" id="SM00248">
    <property type="entry name" value="ANK"/>
    <property type="match status" value="7"/>
</dbReference>
<evidence type="ECO:0000256" key="2">
    <source>
        <dbReference type="ARBA" id="ARBA00023043"/>
    </source>
</evidence>
<dbReference type="PANTHER" id="PTHR24123:SF33">
    <property type="entry name" value="PROTEIN HOS4"/>
    <property type="match status" value="1"/>
</dbReference>
<feature type="repeat" description="ANK" evidence="3">
    <location>
        <begin position="168"/>
        <end position="200"/>
    </location>
</feature>
<dbReference type="PRINTS" id="PR01415">
    <property type="entry name" value="ANKYRIN"/>
</dbReference>
<organism evidence="5 6">
    <name type="scientific">Ectocarpus siliculosus</name>
    <name type="common">Brown alga</name>
    <name type="synonym">Conferva siliculosa</name>
    <dbReference type="NCBI Taxonomy" id="2880"/>
    <lineage>
        <taxon>Eukaryota</taxon>
        <taxon>Sar</taxon>
        <taxon>Stramenopiles</taxon>
        <taxon>Ochrophyta</taxon>
        <taxon>PX clade</taxon>
        <taxon>Phaeophyceae</taxon>
        <taxon>Ectocarpales</taxon>
        <taxon>Ectocarpaceae</taxon>
        <taxon>Ectocarpus</taxon>
    </lineage>
</organism>